<evidence type="ECO:0000313" key="8">
    <source>
        <dbReference type="Proteomes" id="UP000294933"/>
    </source>
</evidence>
<name>A0A4Y7Q9H0_9AGAM</name>
<sequence length="278" mass="31252">MGNPVTRWVFRRQKFCCCLPVRMGVIAMSALSVLLAGFFAVILWFEVATQNTTSSGERTVFIIAAIIETALFIASILGFIGACARKQLFVVIYAFFLYFHFLLNFGVAAYLLYHVTRAANTDIVKACQQGLRNDGSKNACKGLLNFTKELYWGLSSLVLAIEAYGAILITRYVNQLKDEKKKGRESRMALRQSAYEAYHKRFSTTTSETTIVGSDSESLLTKEYSPYEENSLPYSATSQDYDGKKSPPIYEADETVSDHTMVDHYPNAHRESAHHRPV</sequence>
<feature type="transmembrane region" description="Helical" evidence="6">
    <location>
        <begin position="151"/>
        <end position="174"/>
    </location>
</feature>
<evidence type="ECO:0000313" key="7">
    <source>
        <dbReference type="EMBL" id="TDL24313.1"/>
    </source>
</evidence>
<keyword evidence="2 6" id="KW-0812">Transmembrane</keyword>
<evidence type="ECO:0000256" key="1">
    <source>
        <dbReference type="ARBA" id="ARBA00004141"/>
    </source>
</evidence>
<dbReference type="InterPro" id="IPR018499">
    <property type="entry name" value="Tetraspanin/Peripherin"/>
</dbReference>
<feature type="region of interest" description="Disordered" evidence="5">
    <location>
        <begin position="230"/>
        <end position="278"/>
    </location>
</feature>
<dbReference type="EMBL" id="ML170167">
    <property type="protein sequence ID" value="TDL24313.1"/>
    <property type="molecule type" value="Genomic_DNA"/>
</dbReference>
<feature type="transmembrane region" description="Helical" evidence="6">
    <location>
        <begin position="21"/>
        <end position="45"/>
    </location>
</feature>
<evidence type="ECO:0000256" key="4">
    <source>
        <dbReference type="ARBA" id="ARBA00023136"/>
    </source>
</evidence>
<evidence type="ECO:0000256" key="6">
    <source>
        <dbReference type="SAM" id="Phobius"/>
    </source>
</evidence>
<keyword evidence="8" id="KW-1185">Reference proteome</keyword>
<comment type="subcellular location">
    <subcellularLocation>
        <location evidence="1">Membrane</location>
        <topology evidence="1">Multi-pass membrane protein</topology>
    </subcellularLocation>
</comment>
<dbReference type="VEuPathDB" id="FungiDB:BD410DRAFT_820447"/>
<evidence type="ECO:0000256" key="3">
    <source>
        <dbReference type="ARBA" id="ARBA00022989"/>
    </source>
</evidence>
<dbReference type="AlphaFoldDB" id="A0A4Y7Q9H0"/>
<feature type="compositionally biased region" description="Basic and acidic residues" evidence="5">
    <location>
        <begin position="256"/>
        <end position="271"/>
    </location>
</feature>
<dbReference type="GO" id="GO:0016020">
    <property type="term" value="C:membrane"/>
    <property type="evidence" value="ECO:0007669"/>
    <property type="project" value="UniProtKB-SubCell"/>
</dbReference>
<feature type="transmembrane region" description="Helical" evidence="6">
    <location>
        <begin position="60"/>
        <end position="81"/>
    </location>
</feature>
<proteinExistence type="predicted"/>
<dbReference type="Proteomes" id="UP000294933">
    <property type="component" value="Unassembled WGS sequence"/>
</dbReference>
<protein>
    <submittedName>
        <fullName evidence="7">Uncharacterized protein</fullName>
    </submittedName>
</protein>
<evidence type="ECO:0000256" key="5">
    <source>
        <dbReference type="SAM" id="MobiDB-lite"/>
    </source>
</evidence>
<accession>A0A4Y7Q9H0</accession>
<reference evidence="7 8" key="1">
    <citation type="submission" date="2018-06" db="EMBL/GenBank/DDBJ databases">
        <title>A transcriptomic atlas of mushroom development highlights an independent origin of complex multicellularity.</title>
        <authorList>
            <consortium name="DOE Joint Genome Institute"/>
            <person name="Krizsan K."/>
            <person name="Almasi E."/>
            <person name="Merenyi Z."/>
            <person name="Sahu N."/>
            <person name="Viragh M."/>
            <person name="Koszo T."/>
            <person name="Mondo S."/>
            <person name="Kiss B."/>
            <person name="Balint B."/>
            <person name="Kues U."/>
            <person name="Barry K."/>
            <person name="Hegedus J.C."/>
            <person name="Henrissat B."/>
            <person name="Johnson J."/>
            <person name="Lipzen A."/>
            <person name="Ohm R."/>
            <person name="Nagy I."/>
            <person name="Pangilinan J."/>
            <person name="Yan J."/>
            <person name="Xiong Y."/>
            <person name="Grigoriev I.V."/>
            <person name="Hibbett D.S."/>
            <person name="Nagy L.G."/>
        </authorList>
    </citation>
    <scope>NUCLEOTIDE SEQUENCE [LARGE SCALE GENOMIC DNA]</scope>
    <source>
        <strain evidence="7 8">SZMC22713</strain>
    </source>
</reference>
<feature type="transmembrane region" description="Helical" evidence="6">
    <location>
        <begin position="88"/>
        <end position="113"/>
    </location>
</feature>
<dbReference type="STRING" id="50990.A0A4Y7Q9H0"/>
<gene>
    <name evidence="7" type="ORF">BD410DRAFT_820447</name>
</gene>
<dbReference type="Pfam" id="PF00335">
    <property type="entry name" value="Tetraspanin"/>
    <property type="match status" value="1"/>
</dbReference>
<keyword evidence="3 6" id="KW-1133">Transmembrane helix</keyword>
<keyword evidence="4 6" id="KW-0472">Membrane</keyword>
<organism evidence="7 8">
    <name type="scientific">Rickenella mellea</name>
    <dbReference type="NCBI Taxonomy" id="50990"/>
    <lineage>
        <taxon>Eukaryota</taxon>
        <taxon>Fungi</taxon>
        <taxon>Dikarya</taxon>
        <taxon>Basidiomycota</taxon>
        <taxon>Agaricomycotina</taxon>
        <taxon>Agaricomycetes</taxon>
        <taxon>Hymenochaetales</taxon>
        <taxon>Rickenellaceae</taxon>
        <taxon>Rickenella</taxon>
    </lineage>
</organism>
<evidence type="ECO:0000256" key="2">
    <source>
        <dbReference type="ARBA" id="ARBA00022692"/>
    </source>
</evidence>
<dbReference type="OrthoDB" id="3249582at2759"/>